<sequence length="117" mass="13106">MVESCLKKGRIVSQATIKATTQAIQGGSGNFGNRRRKEEVSSLLSGSRGAQRMSDCPYSPIQGQSSYPQHYYPYVPQYSVSASSYTVFNAQQYMYPPNCPYFWAPAQVNLRSPRPPR</sequence>
<dbReference type="AlphaFoldDB" id="A0AAN8SUD1"/>
<reference evidence="2 3" key="1">
    <citation type="submission" date="2024-02" db="EMBL/GenBank/DDBJ databases">
        <title>de novo genome assembly of Solanum bulbocastanum strain 11H21.</title>
        <authorList>
            <person name="Hosaka A.J."/>
        </authorList>
    </citation>
    <scope>NUCLEOTIDE SEQUENCE [LARGE SCALE GENOMIC DNA]</scope>
    <source>
        <tissue evidence="2">Young leaves</tissue>
    </source>
</reference>
<gene>
    <name evidence="2" type="ORF">RDI58_026864</name>
</gene>
<dbReference type="EMBL" id="JBANQN010000011">
    <property type="protein sequence ID" value="KAK6775863.1"/>
    <property type="molecule type" value="Genomic_DNA"/>
</dbReference>
<evidence type="ECO:0000313" key="3">
    <source>
        <dbReference type="Proteomes" id="UP001371456"/>
    </source>
</evidence>
<feature type="region of interest" description="Disordered" evidence="1">
    <location>
        <begin position="23"/>
        <end position="59"/>
    </location>
</feature>
<comment type="caution">
    <text evidence="2">The sequence shown here is derived from an EMBL/GenBank/DDBJ whole genome shotgun (WGS) entry which is preliminary data.</text>
</comment>
<organism evidence="2 3">
    <name type="scientific">Solanum bulbocastanum</name>
    <name type="common">Wild potato</name>
    <dbReference type="NCBI Taxonomy" id="147425"/>
    <lineage>
        <taxon>Eukaryota</taxon>
        <taxon>Viridiplantae</taxon>
        <taxon>Streptophyta</taxon>
        <taxon>Embryophyta</taxon>
        <taxon>Tracheophyta</taxon>
        <taxon>Spermatophyta</taxon>
        <taxon>Magnoliopsida</taxon>
        <taxon>eudicotyledons</taxon>
        <taxon>Gunneridae</taxon>
        <taxon>Pentapetalae</taxon>
        <taxon>asterids</taxon>
        <taxon>lamiids</taxon>
        <taxon>Solanales</taxon>
        <taxon>Solanaceae</taxon>
        <taxon>Solanoideae</taxon>
        <taxon>Solaneae</taxon>
        <taxon>Solanum</taxon>
    </lineage>
</organism>
<keyword evidence="3" id="KW-1185">Reference proteome</keyword>
<protein>
    <submittedName>
        <fullName evidence="2">Uncharacterized protein</fullName>
    </submittedName>
</protein>
<proteinExistence type="predicted"/>
<dbReference type="Proteomes" id="UP001371456">
    <property type="component" value="Unassembled WGS sequence"/>
</dbReference>
<accession>A0AAN8SUD1</accession>
<name>A0AAN8SUD1_SOLBU</name>
<evidence type="ECO:0000313" key="2">
    <source>
        <dbReference type="EMBL" id="KAK6775863.1"/>
    </source>
</evidence>
<evidence type="ECO:0000256" key="1">
    <source>
        <dbReference type="SAM" id="MobiDB-lite"/>
    </source>
</evidence>